<keyword evidence="3 6" id="KW-0812">Transmembrane</keyword>
<dbReference type="GO" id="GO:0005886">
    <property type="term" value="C:plasma membrane"/>
    <property type="evidence" value="ECO:0007669"/>
    <property type="project" value="UniProtKB-SubCell"/>
</dbReference>
<name>A0A644V1Y5_9ZZZZ</name>
<dbReference type="AlphaFoldDB" id="A0A644V1Y5"/>
<feature type="transmembrane region" description="Helical" evidence="6">
    <location>
        <begin position="209"/>
        <end position="231"/>
    </location>
</feature>
<reference evidence="7" key="1">
    <citation type="submission" date="2019-08" db="EMBL/GenBank/DDBJ databases">
        <authorList>
            <person name="Kucharzyk K."/>
            <person name="Murdoch R.W."/>
            <person name="Higgins S."/>
            <person name="Loffler F."/>
        </authorList>
    </citation>
    <scope>NUCLEOTIDE SEQUENCE</scope>
</reference>
<keyword evidence="2" id="KW-1003">Cell membrane</keyword>
<accession>A0A644V1Y5</accession>
<feature type="transmembrane region" description="Helical" evidence="6">
    <location>
        <begin position="164"/>
        <end position="189"/>
    </location>
</feature>
<feature type="transmembrane region" description="Helical" evidence="6">
    <location>
        <begin position="243"/>
        <end position="263"/>
    </location>
</feature>
<keyword evidence="4 6" id="KW-1133">Transmembrane helix</keyword>
<feature type="transmembrane region" description="Helical" evidence="6">
    <location>
        <begin position="126"/>
        <end position="152"/>
    </location>
</feature>
<evidence type="ECO:0000256" key="4">
    <source>
        <dbReference type="ARBA" id="ARBA00022989"/>
    </source>
</evidence>
<evidence type="ECO:0000256" key="6">
    <source>
        <dbReference type="SAM" id="Phobius"/>
    </source>
</evidence>
<evidence type="ECO:0000256" key="2">
    <source>
        <dbReference type="ARBA" id="ARBA00022475"/>
    </source>
</evidence>
<gene>
    <name evidence="7" type="ORF">SDC9_31149</name>
</gene>
<feature type="transmembrane region" description="Helical" evidence="6">
    <location>
        <begin position="269"/>
        <end position="287"/>
    </location>
</feature>
<comment type="caution">
    <text evidence="7">The sequence shown here is derived from an EMBL/GenBank/DDBJ whole genome shotgun (WGS) entry which is preliminary data.</text>
</comment>
<evidence type="ECO:0000256" key="1">
    <source>
        <dbReference type="ARBA" id="ARBA00004651"/>
    </source>
</evidence>
<keyword evidence="5 6" id="KW-0472">Membrane</keyword>
<organism evidence="7">
    <name type="scientific">bioreactor metagenome</name>
    <dbReference type="NCBI Taxonomy" id="1076179"/>
    <lineage>
        <taxon>unclassified sequences</taxon>
        <taxon>metagenomes</taxon>
        <taxon>ecological metagenomes</taxon>
    </lineage>
</organism>
<evidence type="ECO:0000256" key="5">
    <source>
        <dbReference type="ARBA" id="ARBA00023136"/>
    </source>
</evidence>
<protein>
    <recommendedName>
        <fullName evidence="8">Lysylphosphatidylglycerol synthase TM region</fullName>
    </recommendedName>
</protein>
<evidence type="ECO:0000256" key="3">
    <source>
        <dbReference type="ARBA" id="ARBA00022692"/>
    </source>
</evidence>
<dbReference type="Pfam" id="PF03706">
    <property type="entry name" value="LPG_synthase_TM"/>
    <property type="match status" value="1"/>
</dbReference>
<proteinExistence type="predicted"/>
<feature type="transmembrane region" description="Helical" evidence="6">
    <location>
        <begin position="51"/>
        <end position="68"/>
    </location>
</feature>
<sequence>MLSISSKENRIFHYISTMLLVLSVVYLVYEISRFDEYDSLLAAFKENSRQNFIWLLSVFILLPVNWLIEAIKWKKVCCYLEKQHLTTAFKAVLAGISSGFITPNRIGDIVGRMQFMGAENRKSAVSLAAVNSLTQNLAILLPGIPLAILFFIQLQQSTIQSKTYILFLIVILLLFSITLISLPSVAGKINHHKFRSYFRGLANYTFKDMVVITGWSLLRFCVFSCQFFLMLRFFGVELSLTQAVTSIPVMYLLVTFTPSFAFSEALIRGSWAVFVIGSFAGNIPGILMAGVGLWLVNVVVPVAIGAGISSLKLWATNQVDDHVPG</sequence>
<feature type="transmembrane region" description="Helical" evidence="6">
    <location>
        <begin position="12"/>
        <end position="31"/>
    </location>
</feature>
<dbReference type="InterPro" id="IPR022791">
    <property type="entry name" value="L-PG_synthase/AglD"/>
</dbReference>
<comment type="subcellular location">
    <subcellularLocation>
        <location evidence="1">Cell membrane</location>
        <topology evidence="1">Multi-pass membrane protein</topology>
    </subcellularLocation>
</comment>
<dbReference type="EMBL" id="VSSQ01000201">
    <property type="protein sequence ID" value="MPL85181.1"/>
    <property type="molecule type" value="Genomic_DNA"/>
</dbReference>
<evidence type="ECO:0008006" key="8">
    <source>
        <dbReference type="Google" id="ProtNLM"/>
    </source>
</evidence>
<evidence type="ECO:0000313" key="7">
    <source>
        <dbReference type="EMBL" id="MPL85181.1"/>
    </source>
</evidence>